<feature type="domain" description="AprE-like beta-barrel" evidence="6">
    <location>
        <begin position="342"/>
        <end position="423"/>
    </location>
</feature>
<name>A0A847SVA3_9BACT</name>
<keyword evidence="8" id="KW-1185">Reference proteome</keyword>
<sequence length="442" mass="49669">MPIQINKNGEIIIERSADDTNAQQHLLRSPAVRELIARKPDLFVRMGIPIFSGIIVLMLALSWCIYYPDIVVVNTRLTSVNAPKMVITRTSGKLVLLPVKEGALVKKDDVIAVMESAGSYANICSLSGYIDTLRNRLVDGGTVVPDLPASGKLGELQQPYQELVQASLVFRNYLSDGFYTGKKKMLLADLGDLQRKSGNLQQQQQLQGQDLQLTEQTFSATEQLKAERVISAMEYRAEKSKVLNKQLQLTQLSASLIDIKGRESDKKKELAELESIIMQQQQIFITALNTFHGRLEEWKLKYVLTAPVGGRIAFTTFLEENQELATGQQICYINPQNSHYYADTYIQQANFGKVKTGQEVLLKFSSYPSEEYGYLAGKITFISDIPTDSGYLARIVLPADLKTNHHKSLQYREGLKARGEIITKNRRLLERFFAGLVRLTRG</sequence>
<dbReference type="PRINTS" id="PR01490">
    <property type="entry name" value="RTXTOXIND"/>
</dbReference>
<organism evidence="7 8">
    <name type="scientific">Chitinophaga eiseniae</name>
    <dbReference type="NCBI Taxonomy" id="634771"/>
    <lineage>
        <taxon>Bacteria</taxon>
        <taxon>Pseudomonadati</taxon>
        <taxon>Bacteroidota</taxon>
        <taxon>Chitinophagia</taxon>
        <taxon>Chitinophagales</taxon>
        <taxon>Chitinophagaceae</taxon>
        <taxon>Chitinophaga</taxon>
    </lineage>
</organism>
<evidence type="ECO:0000256" key="2">
    <source>
        <dbReference type="ARBA" id="ARBA00022692"/>
    </source>
</evidence>
<dbReference type="InterPro" id="IPR011053">
    <property type="entry name" value="Single_hybrid_motif"/>
</dbReference>
<evidence type="ECO:0000256" key="1">
    <source>
        <dbReference type="ARBA" id="ARBA00004167"/>
    </source>
</evidence>
<dbReference type="InterPro" id="IPR058982">
    <property type="entry name" value="Beta-barrel_AprE"/>
</dbReference>
<dbReference type="SUPFAM" id="SSF51230">
    <property type="entry name" value="Single hybrid motif"/>
    <property type="match status" value="1"/>
</dbReference>
<keyword evidence="4 5" id="KW-0472">Membrane</keyword>
<gene>
    <name evidence="7" type="ORF">HGH91_27325</name>
</gene>
<evidence type="ECO:0000256" key="4">
    <source>
        <dbReference type="ARBA" id="ARBA00023136"/>
    </source>
</evidence>
<dbReference type="RefSeq" id="WP_168742355.1">
    <property type="nucleotide sequence ID" value="NZ_JABAHZ010000009.1"/>
</dbReference>
<feature type="transmembrane region" description="Helical" evidence="5">
    <location>
        <begin position="42"/>
        <end position="68"/>
    </location>
</feature>
<keyword evidence="3 5" id="KW-1133">Transmembrane helix</keyword>
<dbReference type="AlphaFoldDB" id="A0A847SVA3"/>
<dbReference type="Pfam" id="PF26002">
    <property type="entry name" value="Beta-barrel_AprE"/>
    <property type="match status" value="1"/>
</dbReference>
<comment type="caution">
    <text evidence="7">The sequence shown here is derived from an EMBL/GenBank/DDBJ whole genome shotgun (WGS) entry which is preliminary data.</text>
</comment>
<dbReference type="EMBL" id="JABAHZ010000009">
    <property type="protein sequence ID" value="NLR82358.1"/>
    <property type="molecule type" value="Genomic_DNA"/>
</dbReference>
<accession>A0A847SVA3</accession>
<proteinExistence type="predicted"/>
<dbReference type="InterPro" id="IPR050739">
    <property type="entry name" value="MFP"/>
</dbReference>
<dbReference type="Proteomes" id="UP000552864">
    <property type="component" value="Unassembled WGS sequence"/>
</dbReference>
<protein>
    <submittedName>
        <fullName evidence="7">HlyD family efflux transporter periplasmic adaptor subunit</fullName>
    </submittedName>
</protein>
<keyword evidence="2 5" id="KW-0812">Transmembrane</keyword>
<dbReference type="Gene3D" id="2.40.30.170">
    <property type="match status" value="1"/>
</dbReference>
<reference evidence="7 8" key="1">
    <citation type="submission" date="2020-04" db="EMBL/GenBank/DDBJ databases">
        <authorList>
            <person name="Yin C."/>
        </authorList>
    </citation>
    <scope>NUCLEOTIDE SEQUENCE [LARGE SCALE GENOMIC DNA]</scope>
    <source>
        <strain evidence="7 8">Ak56</strain>
    </source>
</reference>
<dbReference type="PANTHER" id="PTHR30386">
    <property type="entry name" value="MEMBRANE FUSION SUBUNIT OF EMRAB-TOLC MULTIDRUG EFFLUX PUMP"/>
    <property type="match status" value="1"/>
</dbReference>
<evidence type="ECO:0000256" key="5">
    <source>
        <dbReference type="SAM" id="Phobius"/>
    </source>
</evidence>
<evidence type="ECO:0000313" key="7">
    <source>
        <dbReference type="EMBL" id="NLR82358.1"/>
    </source>
</evidence>
<evidence type="ECO:0000256" key="3">
    <source>
        <dbReference type="ARBA" id="ARBA00022989"/>
    </source>
</evidence>
<comment type="subcellular location">
    <subcellularLocation>
        <location evidence="1">Membrane</location>
        <topology evidence="1">Single-pass membrane protein</topology>
    </subcellularLocation>
</comment>
<dbReference type="GO" id="GO:0016020">
    <property type="term" value="C:membrane"/>
    <property type="evidence" value="ECO:0007669"/>
    <property type="project" value="UniProtKB-SubCell"/>
</dbReference>
<dbReference type="PANTHER" id="PTHR30386:SF26">
    <property type="entry name" value="TRANSPORT PROTEIN COMB"/>
    <property type="match status" value="1"/>
</dbReference>
<evidence type="ECO:0000259" key="6">
    <source>
        <dbReference type="Pfam" id="PF26002"/>
    </source>
</evidence>
<evidence type="ECO:0000313" key="8">
    <source>
        <dbReference type="Proteomes" id="UP000552864"/>
    </source>
</evidence>